<dbReference type="InterPro" id="IPR028309">
    <property type="entry name" value="RB_fam"/>
</dbReference>
<feature type="compositionally biased region" description="Basic and acidic residues" evidence="8">
    <location>
        <begin position="1120"/>
        <end position="1131"/>
    </location>
</feature>
<evidence type="ECO:0000259" key="10">
    <source>
        <dbReference type="SMART" id="SM01368"/>
    </source>
</evidence>
<comment type="subcellular location">
    <subcellularLocation>
        <location evidence="1">Nucleus</location>
    </subcellularLocation>
</comment>
<dbReference type="CDD" id="cd20548">
    <property type="entry name" value="CYCLIN_RB-like"/>
    <property type="match status" value="1"/>
</dbReference>
<feature type="region of interest" description="Disordered" evidence="8">
    <location>
        <begin position="287"/>
        <end position="367"/>
    </location>
</feature>
<dbReference type="AlphaFoldDB" id="E9CHS1"/>
<evidence type="ECO:0000256" key="1">
    <source>
        <dbReference type="ARBA" id="ARBA00004123"/>
    </source>
</evidence>
<dbReference type="OrthoDB" id="844594at2759"/>
<organism evidence="11 12">
    <name type="scientific">Capsaspora owczarzaki (strain ATCC 30864)</name>
    <dbReference type="NCBI Taxonomy" id="595528"/>
    <lineage>
        <taxon>Eukaryota</taxon>
        <taxon>Filasterea</taxon>
        <taxon>Capsaspora</taxon>
    </lineage>
</organism>
<evidence type="ECO:0000259" key="9">
    <source>
        <dbReference type="SMART" id="SM01367"/>
    </source>
</evidence>
<comment type="similarity">
    <text evidence="2">Belongs to the retinoblastoma protein (RB) family.</text>
</comment>
<evidence type="ECO:0000256" key="6">
    <source>
        <dbReference type="ARBA" id="ARBA00023242"/>
    </source>
</evidence>
<keyword evidence="6" id="KW-0539">Nucleus</keyword>
<dbReference type="RefSeq" id="XP_004343231.1">
    <property type="nucleotide sequence ID" value="XM_004343181.2"/>
</dbReference>
<keyword evidence="3" id="KW-0678">Repressor</keyword>
<keyword evidence="7" id="KW-0131">Cell cycle</keyword>
<dbReference type="PhylomeDB" id="E9CHS1"/>
<dbReference type="GO" id="GO:0006357">
    <property type="term" value="P:regulation of transcription by RNA polymerase II"/>
    <property type="evidence" value="ECO:0007669"/>
    <property type="project" value="InterPro"/>
</dbReference>
<evidence type="ECO:0000256" key="2">
    <source>
        <dbReference type="ARBA" id="ARBA00009475"/>
    </source>
</evidence>
<dbReference type="InterPro" id="IPR036915">
    <property type="entry name" value="Cyclin-like_sf"/>
</dbReference>
<evidence type="ECO:0000256" key="7">
    <source>
        <dbReference type="ARBA" id="ARBA00023306"/>
    </source>
</evidence>
<dbReference type="RefSeq" id="XP_011270783.1">
    <property type="nucleotide sequence ID" value="XM_011272481.1"/>
</dbReference>
<dbReference type="SMART" id="SM01367">
    <property type="entry name" value="DUF3452"/>
    <property type="match status" value="1"/>
</dbReference>
<keyword evidence="5" id="KW-0804">Transcription</keyword>
<keyword evidence="4" id="KW-0805">Transcription regulation</keyword>
<feature type="region of interest" description="Disordered" evidence="8">
    <location>
        <begin position="432"/>
        <end position="452"/>
    </location>
</feature>
<dbReference type="STRING" id="595528.E9CHS1"/>
<reference evidence="12" key="1">
    <citation type="submission" date="2011-02" db="EMBL/GenBank/DDBJ databases">
        <title>The Genome Sequence of Capsaspora owczarzaki ATCC 30864.</title>
        <authorList>
            <person name="Russ C."/>
            <person name="Cuomo C."/>
            <person name="Burger G."/>
            <person name="Gray M.W."/>
            <person name="Holland P.W.H."/>
            <person name="King N."/>
            <person name="Lang F.B.F."/>
            <person name="Roger A.J."/>
            <person name="Ruiz-Trillo I."/>
            <person name="Young S.K."/>
            <person name="Zeng Q."/>
            <person name="Gargeya S."/>
            <person name="Alvarado L."/>
            <person name="Berlin A."/>
            <person name="Chapman S.B."/>
            <person name="Chen Z."/>
            <person name="Freedman E."/>
            <person name="Gellesch M."/>
            <person name="Goldberg J."/>
            <person name="Griggs A."/>
            <person name="Gujja S."/>
            <person name="Heilman E."/>
            <person name="Heiman D."/>
            <person name="Howarth C."/>
            <person name="Mehta T."/>
            <person name="Neiman D."/>
            <person name="Pearson M."/>
            <person name="Roberts A."/>
            <person name="Saif S."/>
            <person name="Shea T."/>
            <person name="Shenoy N."/>
            <person name="Sisk P."/>
            <person name="Stolte C."/>
            <person name="Sykes S."/>
            <person name="White J."/>
            <person name="Yandava C."/>
            <person name="Haas B."/>
            <person name="Nusbaum C."/>
            <person name="Birren B."/>
        </authorList>
    </citation>
    <scope>NUCLEOTIDE SEQUENCE</scope>
    <source>
        <strain evidence="12">ATCC 30864</strain>
    </source>
</reference>
<dbReference type="InterPro" id="IPR002720">
    <property type="entry name" value="RB_A"/>
</dbReference>
<feature type="compositionally biased region" description="Basic residues" evidence="8">
    <location>
        <begin position="438"/>
        <end position="447"/>
    </location>
</feature>
<dbReference type="InterPro" id="IPR002719">
    <property type="entry name" value="RB_B"/>
</dbReference>
<accession>E9CHS1</accession>
<dbReference type="GO" id="GO:2000134">
    <property type="term" value="P:negative regulation of G1/S transition of mitotic cell cycle"/>
    <property type="evidence" value="ECO:0007669"/>
    <property type="project" value="TreeGrafter"/>
</dbReference>
<dbReference type="InterPro" id="IPR024599">
    <property type="entry name" value="RB_N"/>
</dbReference>
<dbReference type="InParanoid" id="E9CHS1"/>
<feature type="compositionally biased region" description="Low complexity" evidence="8">
    <location>
        <begin position="293"/>
        <end position="319"/>
    </location>
</feature>
<dbReference type="PANTHER" id="PTHR13742:SF36">
    <property type="entry name" value="RETINOBLASTOMA-ASSOCIATED PROTEIN"/>
    <property type="match status" value="1"/>
</dbReference>
<keyword evidence="12" id="KW-1185">Reference proteome</keyword>
<dbReference type="Pfam" id="PF01858">
    <property type="entry name" value="RB_A"/>
    <property type="match status" value="1"/>
</dbReference>
<dbReference type="SUPFAM" id="SSF47954">
    <property type="entry name" value="Cyclin-like"/>
    <property type="match status" value="2"/>
</dbReference>
<gene>
    <name evidence="11" type="ORF">CAOG_007372</name>
</gene>
<dbReference type="GO" id="GO:0000977">
    <property type="term" value="F:RNA polymerase II transcription regulatory region sequence-specific DNA binding"/>
    <property type="evidence" value="ECO:0007669"/>
    <property type="project" value="TreeGrafter"/>
</dbReference>
<evidence type="ECO:0000256" key="3">
    <source>
        <dbReference type="ARBA" id="ARBA00022491"/>
    </source>
</evidence>
<dbReference type="Gene3D" id="1.10.472.140">
    <property type="match status" value="1"/>
</dbReference>
<dbReference type="Pfam" id="PF01857">
    <property type="entry name" value="RB_B"/>
    <property type="match status" value="1"/>
</dbReference>
<evidence type="ECO:0000313" key="12">
    <source>
        <dbReference type="Proteomes" id="UP000008743"/>
    </source>
</evidence>
<dbReference type="GO" id="GO:0035189">
    <property type="term" value="C:Rb-E2F complex"/>
    <property type="evidence" value="ECO:0007669"/>
    <property type="project" value="TreeGrafter"/>
</dbReference>
<feature type="domain" description="Retinoblastoma-associated protein N-terminal" evidence="9">
    <location>
        <begin position="79"/>
        <end position="229"/>
    </location>
</feature>
<evidence type="ECO:0000256" key="4">
    <source>
        <dbReference type="ARBA" id="ARBA00023015"/>
    </source>
</evidence>
<dbReference type="GO" id="GO:0000785">
    <property type="term" value="C:chromatin"/>
    <property type="evidence" value="ECO:0007669"/>
    <property type="project" value="TreeGrafter"/>
</dbReference>
<dbReference type="Pfam" id="PF11934">
    <property type="entry name" value="DUF3452"/>
    <property type="match status" value="1"/>
</dbReference>
<proteinExistence type="inferred from homology"/>
<dbReference type="eggNOG" id="KOG1010">
    <property type="taxonomic scope" value="Eukaryota"/>
</dbReference>
<evidence type="ECO:0000313" key="11">
    <source>
        <dbReference type="EMBL" id="KJE97531.1"/>
    </source>
</evidence>
<dbReference type="PANTHER" id="PTHR13742">
    <property type="entry name" value="RETINOBLASTOMA-ASSOCIATED PROTEIN RB -RELATED"/>
    <property type="match status" value="1"/>
</dbReference>
<dbReference type="SMART" id="SM01368">
    <property type="entry name" value="RB_A"/>
    <property type="match status" value="1"/>
</dbReference>
<dbReference type="EMBL" id="KE346374">
    <property type="protein sequence ID" value="KJE97531.1"/>
    <property type="molecule type" value="Genomic_DNA"/>
</dbReference>
<evidence type="ECO:0000256" key="5">
    <source>
        <dbReference type="ARBA" id="ARBA00023163"/>
    </source>
</evidence>
<evidence type="ECO:0000256" key="8">
    <source>
        <dbReference type="SAM" id="MobiDB-lite"/>
    </source>
</evidence>
<protein>
    <submittedName>
        <fullName evidence="11">Retinoblastoma-associated protein B</fullName>
    </submittedName>
</protein>
<feature type="compositionally biased region" description="Low complexity" evidence="8">
    <location>
        <begin position="350"/>
        <end position="363"/>
    </location>
</feature>
<name>E9CHS1_CAPO3</name>
<feature type="compositionally biased region" description="Basic and acidic residues" evidence="8">
    <location>
        <begin position="1078"/>
        <end position="1088"/>
    </location>
</feature>
<dbReference type="Proteomes" id="UP000008743">
    <property type="component" value="Unassembled WGS sequence"/>
</dbReference>
<sequence length="1138" mass="123150">MSSPSAPSDAESDRPAAMPVQRLLDEFTQCCSAVNIDSATRADAWKLLNNTYAHDAIENQSFNFMDAIMCSLYVSGFHRSLTTISGNVVRSNGISPSQLARAANTSIKHFLEVLEVFVSDAHCAEEVVQHARLITTKFGTVSLIFQKYERVFWAIFKAEPADPRSPKSAPHSHTSVHSGQNQPPATALLFKLAWFLFISVKAKCLGSASDNLVDSVKFLECCLRLLLANAPYELRRPELERELPDISDAGLRAFIAAELGSAAGDNEDHQWRRTVLKLFQDMPQLVEVPIPRSPSTSMSSRSSVAAGSPASAAGAPRGDSTPRRSARALNLGDSSPSRQPGAVPMDIDGDNSNDSTSSVTSASHYRTRGVASAAAAPSASSDEYERLLSQFFCMTELSSRIKILSQHYDYWQKTSGEFDERMYIVDKARENANDSPGRVHHHQHHHTGPSSVLRPTTAARMLSFATSNNSTPMSMRTRARGDMFAVPSPAHASVTRGPGAGVPATPVRVSMERHNQLVRGAAAHARGAANGNHNSLVGSEVPATNVDSAVALVRNDEGLKDLCAYSPSSANLVSNLAARVERLGRLFVDKYTERTGTSADDSAQGHFGWSATRYLQCLKLIVSSERKREGVKFPDFVTYVMTKESFHLSLLACCIEISIKFGGPAETLLFPWVLTVFDIHAYDFFKVIEPVVRVCDGVFLGREVVKHLGRIEERIVDTLAWKTGSPLLEAVRAAQGMPHPEAVQADPSIAAAAGPLAFGATPVKSVVVDLTSSPRTGMATRSSSGSTTNASAAAAAAASIAATPRTERARSTYQAATPIMAVFESPRRSGVAAQAKFGTPTRPSTLAASSAMTPNHPTTNGGTFAAPSTPSRAKHSALHLFVRKVYALGYMRVSDLCEKLHLTAESKTRVWTVLTEAIQMEPLLLRDRTLDLLVICSAFIIAKVGQDKTTSFKTLLDFYKQQPNYQRSSYEGVLLTRADPVSGSHDTRGSIVKFYNEIFMPQLRPFASRFVPNGTEIPPASPIPLRIMSPSRRLVVPDASLYVTLSPRSRRAAEGPLPQASAKKVRTFAYEFGDSPTKHLEDINDSVRPRSGGLFGPSAASGLPLARAESEEVQSNGDGDDSHSDQVDRSNTDSTDMQ</sequence>
<feature type="domain" description="Retinoblastoma-associated protein A-box" evidence="10">
    <location>
        <begin position="544"/>
        <end position="731"/>
    </location>
</feature>
<dbReference type="Gene3D" id="1.10.472.10">
    <property type="entry name" value="Cyclin-like"/>
    <property type="match status" value="2"/>
</dbReference>
<feature type="region of interest" description="Disordered" evidence="8">
    <location>
        <begin position="1078"/>
        <end position="1138"/>
    </location>
</feature>
<dbReference type="GO" id="GO:0030154">
    <property type="term" value="P:cell differentiation"/>
    <property type="evidence" value="ECO:0007669"/>
    <property type="project" value="TreeGrafter"/>
</dbReference>